<dbReference type="Proteomes" id="UP000295773">
    <property type="component" value="Unassembled WGS sequence"/>
</dbReference>
<dbReference type="GO" id="GO:0071897">
    <property type="term" value="P:DNA biosynthetic process"/>
    <property type="evidence" value="ECO:0007669"/>
    <property type="project" value="UniProtKB-KW"/>
</dbReference>
<dbReference type="EC" id="1.17.4.1" evidence="2"/>
<evidence type="ECO:0000256" key="2">
    <source>
        <dbReference type="ARBA" id="ARBA00012274"/>
    </source>
</evidence>
<dbReference type="AlphaFoldDB" id="A0A4R3TM52"/>
<proteinExistence type="inferred from homology"/>
<evidence type="ECO:0000256" key="1">
    <source>
        <dbReference type="ARBA" id="ARBA00007405"/>
    </source>
</evidence>
<comment type="catalytic activity">
    <reaction evidence="5">
        <text>a 2'-deoxyribonucleoside 5'-diphosphate + [thioredoxin]-disulfide + H2O = a ribonucleoside 5'-diphosphate + [thioredoxin]-dithiol</text>
        <dbReference type="Rhea" id="RHEA:23252"/>
        <dbReference type="Rhea" id="RHEA-COMP:10698"/>
        <dbReference type="Rhea" id="RHEA-COMP:10700"/>
        <dbReference type="ChEBI" id="CHEBI:15377"/>
        <dbReference type="ChEBI" id="CHEBI:29950"/>
        <dbReference type="ChEBI" id="CHEBI:50058"/>
        <dbReference type="ChEBI" id="CHEBI:57930"/>
        <dbReference type="ChEBI" id="CHEBI:73316"/>
        <dbReference type="EC" id="1.17.4.1"/>
    </reaction>
</comment>
<accession>A0A4R3TM52</accession>
<evidence type="ECO:0000313" key="7">
    <source>
        <dbReference type="EMBL" id="TCU62749.1"/>
    </source>
</evidence>
<feature type="domain" description="TSCPD" evidence="6">
    <location>
        <begin position="7"/>
        <end position="80"/>
    </location>
</feature>
<dbReference type="RefSeq" id="WP_008688889.1">
    <property type="nucleotide sequence ID" value="NZ_AP024510.1"/>
</dbReference>
<dbReference type="InterPro" id="IPR024434">
    <property type="entry name" value="TSCPD_dom"/>
</dbReference>
<evidence type="ECO:0000256" key="3">
    <source>
        <dbReference type="ARBA" id="ARBA00022634"/>
    </source>
</evidence>
<evidence type="ECO:0000256" key="5">
    <source>
        <dbReference type="ARBA" id="ARBA00047754"/>
    </source>
</evidence>
<name>A0A4R3TM52_9FIRM</name>
<protein>
    <recommendedName>
        <fullName evidence="2">ribonucleoside-diphosphate reductase</fullName>
        <ecNumber evidence="2">1.17.4.1</ecNumber>
    </recommendedName>
</protein>
<comment type="caution">
    <text evidence="7">The sequence shown here is derived from an EMBL/GenBank/DDBJ whole genome shotgun (WGS) entry which is preliminary data.</text>
</comment>
<keyword evidence="4" id="KW-0547">Nucleotide-binding</keyword>
<dbReference type="Pfam" id="PF12637">
    <property type="entry name" value="TSCPD"/>
    <property type="match status" value="1"/>
</dbReference>
<evidence type="ECO:0000256" key="4">
    <source>
        <dbReference type="ARBA" id="ARBA00022741"/>
    </source>
</evidence>
<dbReference type="EMBL" id="SMBP01000003">
    <property type="protein sequence ID" value="TCU62749.1"/>
    <property type="molecule type" value="Genomic_DNA"/>
</dbReference>
<evidence type="ECO:0000313" key="8">
    <source>
        <dbReference type="Proteomes" id="UP000295773"/>
    </source>
</evidence>
<evidence type="ECO:0000259" key="6">
    <source>
        <dbReference type="Pfam" id="PF12637"/>
    </source>
</evidence>
<dbReference type="NCBIfam" id="TIGR03905">
    <property type="entry name" value="TIGR03905_4_Cys"/>
    <property type="match status" value="1"/>
</dbReference>
<gene>
    <name evidence="7" type="ORF">EDD61_103164</name>
</gene>
<keyword evidence="3" id="KW-0237">DNA synthesis</keyword>
<dbReference type="GO" id="GO:0004748">
    <property type="term" value="F:ribonucleoside-diphosphate reductase activity, thioredoxin disulfide as acceptor"/>
    <property type="evidence" value="ECO:0007669"/>
    <property type="project" value="UniProtKB-EC"/>
</dbReference>
<organism evidence="7 8">
    <name type="scientific">Longicatena caecimuris</name>
    <dbReference type="NCBI Taxonomy" id="1796635"/>
    <lineage>
        <taxon>Bacteria</taxon>
        <taxon>Bacillati</taxon>
        <taxon>Bacillota</taxon>
        <taxon>Erysipelotrichia</taxon>
        <taxon>Erysipelotrichales</taxon>
        <taxon>Erysipelotrichaceae</taxon>
        <taxon>Longicatena</taxon>
    </lineage>
</organism>
<reference evidence="7 8" key="1">
    <citation type="submission" date="2019-03" db="EMBL/GenBank/DDBJ databases">
        <title>Genomic Encyclopedia of Type Strains, Phase IV (KMG-IV): sequencing the most valuable type-strain genomes for metagenomic binning, comparative biology and taxonomic classification.</title>
        <authorList>
            <person name="Goeker M."/>
        </authorList>
    </citation>
    <scope>NUCLEOTIDE SEQUENCE [LARGE SCALE GENOMIC DNA]</scope>
    <source>
        <strain evidence="7 8">DSM 29481</strain>
    </source>
</reference>
<dbReference type="GeneID" id="73795377"/>
<keyword evidence="8" id="KW-1185">Reference proteome</keyword>
<dbReference type="InterPro" id="IPR023806">
    <property type="entry name" value="CHP03905"/>
</dbReference>
<dbReference type="GO" id="GO:0000166">
    <property type="term" value="F:nucleotide binding"/>
    <property type="evidence" value="ECO:0007669"/>
    <property type="project" value="UniProtKB-KW"/>
</dbReference>
<sequence>METFVYRPKGVCSQQMTFTMDGDIIRDVKIVGGCAGNLLGISRILKDKKISEVMEAFHGVRCGMKATSCPDQIATALQAYAKQHNMDI</sequence>
<comment type="similarity">
    <text evidence="1">Belongs to the ribonucleoside diphosphate reductase class-2 family.</text>
</comment>